<comment type="caution">
    <text evidence="2">The sequence shown here is derived from an EMBL/GenBank/DDBJ whole genome shotgun (WGS) entry which is preliminary data.</text>
</comment>
<protein>
    <submittedName>
        <fullName evidence="2">Uncharacterized protein</fullName>
    </submittedName>
</protein>
<evidence type="ECO:0000313" key="3">
    <source>
        <dbReference type="Proteomes" id="UP000887013"/>
    </source>
</evidence>
<name>A0A8X6UBF5_NEPPI</name>
<evidence type="ECO:0000256" key="1">
    <source>
        <dbReference type="SAM" id="MobiDB-lite"/>
    </source>
</evidence>
<proteinExistence type="predicted"/>
<dbReference type="Proteomes" id="UP000887013">
    <property type="component" value="Unassembled WGS sequence"/>
</dbReference>
<organism evidence="2 3">
    <name type="scientific">Nephila pilipes</name>
    <name type="common">Giant wood spider</name>
    <name type="synonym">Nephila maculata</name>
    <dbReference type="NCBI Taxonomy" id="299642"/>
    <lineage>
        <taxon>Eukaryota</taxon>
        <taxon>Metazoa</taxon>
        <taxon>Ecdysozoa</taxon>
        <taxon>Arthropoda</taxon>
        <taxon>Chelicerata</taxon>
        <taxon>Arachnida</taxon>
        <taxon>Araneae</taxon>
        <taxon>Araneomorphae</taxon>
        <taxon>Entelegynae</taxon>
        <taxon>Araneoidea</taxon>
        <taxon>Nephilidae</taxon>
        <taxon>Nephila</taxon>
    </lineage>
</organism>
<feature type="region of interest" description="Disordered" evidence="1">
    <location>
        <begin position="33"/>
        <end position="53"/>
    </location>
</feature>
<accession>A0A8X6UBF5</accession>
<dbReference type="AlphaFoldDB" id="A0A8X6UBF5"/>
<sequence length="81" mass="8581">MLPGDSPSHSSCAIPGAELTRTQLCGRPLADSSATQSLLFPPSSSSSSSCGFSEREMTHSGAWFGFRIPFIPRPLSPPLPF</sequence>
<keyword evidence="3" id="KW-1185">Reference proteome</keyword>
<dbReference type="EMBL" id="BMAW01075519">
    <property type="protein sequence ID" value="GFT97357.1"/>
    <property type="molecule type" value="Genomic_DNA"/>
</dbReference>
<evidence type="ECO:0000313" key="2">
    <source>
        <dbReference type="EMBL" id="GFT97357.1"/>
    </source>
</evidence>
<gene>
    <name evidence="2" type="ORF">NPIL_502681</name>
</gene>
<reference evidence="2" key="1">
    <citation type="submission" date="2020-08" db="EMBL/GenBank/DDBJ databases">
        <title>Multicomponent nature underlies the extraordinary mechanical properties of spider dragline silk.</title>
        <authorList>
            <person name="Kono N."/>
            <person name="Nakamura H."/>
            <person name="Mori M."/>
            <person name="Yoshida Y."/>
            <person name="Ohtoshi R."/>
            <person name="Malay A.D."/>
            <person name="Moran D.A.P."/>
            <person name="Tomita M."/>
            <person name="Numata K."/>
            <person name="Arakawa K."/>
        </authorList>
    </citation>
    <scope>NUCLEOTIDE SEQUENCE</scope>
</reference>